<organism evidence="1 2">
    <name type="scientific">Rangifer tarandus platyrhynchus</name>
    <name type="common">Svalbard reindeer</name>
    <dbReference type="NCBI Taxonomy" id="3082113"/>
    <lineage>
        <taxon>Eukaryota</taxon>
        <taxon>Metazoa</taxon>
        <taxon>Chordata</taxon>
        <taxon>Craniata</taxon>
        <taxon>Vertebrata</taxon>
        <taxon>Euteleostomi</taxon>
        <taxon>Mammalia</taxon>
        <taxon>Eutheria</taxon>
        <taxon>Laurasiatheria</taxon>
        <taxon>Artiodactyla</taxon>
        <taxon>Ruminantia</taxon>
        <taxon>Pecora</taxon>
        <taxon>Cervidae</taxon>
        <taxon>Odocoileinae</taxon>
        <taxon>Rangifer</taxon>
    </lineage>
</organism>
<protein>
    <submittedName>
        <fullName evidence="1">Uncharacterized protein</fullName>
    </submittedName>
</protein>
<name>A0AC59YV75_RANTA</name>
<accession>A0AC59YV75</accession>
<sequence>MGPVEAETLGNRGDHLRGQPSFLEKLVTWEVPRGSLPVLAAGYNLPCLYPQAKAQDSSPLDVPRFAKKVDRNQCSVSEHCRQNIVAAVIQLTHFHSTGQLDFNF</sequence>
<evidence type="ECO:0000313" key="1">
    <source>
        <dbReference type="EMBL" id="CAN0003112.1"/>
    </source>
</evidence>
<reference evidence="1" key="1">
    <citation type="submission" date="2023-05" db="EMBL/GenBank/DDBJ databases">
        <authorList>
            <consortium name="ELIXIR-Norway"/>
        </authorList>
    </citation>
    <scope>NUCLEOTIDE SEQUENCE</scope>
</reference>
<evidence type="ECO:0000313" key="2">
    <source>
        <dbReference type="Proteomes" id="UP001162501"/>
    </source>
</evidence>
<dbReference type="Proteomes" id="UP001162501">
    <property type="component" value="Chromosome 20"/>
</dbReference>
<proteinExistence type="predicted"/>
<gene>
    <name evidence="1" type="ORF">MRATA1EN22A_LOCUS10593</name>
</gene>
<reference evidence="1" key="2">
    <citation type="submission" date="2025-03" db="EMBL/GenBank/DDBJ databases">
        <authorList>
            <consortium name="ELIXIR-Norway"/>
            <consortium name="Elixir Norway"/>
        </authorList>
    </citation>
    <scope>NUCLEOTIDE SEQUENCE</scope>
</reference>
<dbReference type="EMBL" id="OX596104">
    <property type="protein sequence ID" value="CAN0003112.1"/>
    <property type="molecule type" value="Genomic_DNA"/>
</dbReference>